<evidence type="ECO:0000313" key="2">
    <source>
        <dbReference type="EMBL" id="MFD1431339.1"/>
    </source>
</evidence>
<comment type="caution">
    <text evidence="2">The sequence shown here is derived from an EMBL/GenBank/DDBJ whole genome shotgun (WGS) entry which is preliminary data.</text>
</comment>
<dbReference type="Proteomes" id="UP001597192">
    <property type="component" value="Unassembled WGS sequence"/>
</dbReference>
<proteinExistence type="predicted"/>
<keyword evidence="3" id="KW-1185">Reference proteome</keyword>
<dbReference type="CDD" id="cd00038">
    <property type="entry name" value="CAP_ED"/>
    <property type="match status" value="1"/>
</dbReference>
<evidence type="ECO:0000259" key="1">
    <source>
        <dbReference type="Pfam" id="PF00027"/>
    </source>
</evidence>
<dbReference type="InterPro" id="IPR000595">
    <property type="entry name" value="cNMP-bd_dom"/>
</dbReference>
<dbReference type="EMBL" id="JBHTOG010000004">
    <property type="protein sequence ID" value="MFD1431339.1"/>
    <property type="molecule type" value="Genomic_DNA"/>
</dbReference>
<dbReference type="InterPro" id="IPR018490">
    <property type="entry name" value="cNMP-bd_dom_sf"/>
</dbReference>
<dbReference type="Pfam" id="PF00027">
    <property type="entry name" value="cNMP_binding"/>
    <property type="match status" value="1"/>
</dbReference>
<evidence type="ECO:0000313" key="3">
    <source>
        <dbReference type="Proteomes" id="UP001597192"/>
    </source>
</evidence>
<dbReference type="SUPFAM" id="SSF51206">
    <property type="entry name" value="cAMP-binding domain-like"/>
    <property type="match status" value="1"/>
</dbReference>
<gene>
    <name evidence="2" type="ORF">ACFQ47_01270</name>
</gene>
<dbReference type="RefSeq" id="WP_125697271.1">
    <property type="nucleotide sequence ID" value="NZ_JBHTOG010000004.1"/>
</dbReference>
<feature type="domain" description="Cyclic nucleotide-binding" evidence="1">
    <location>
        <begin position="36"/>
        <end position="121"/>
    </location>
</feature>
<dbReference type="InterPro" id="IPR014710">
    <property type="entry name" value="RmlC-like_jellyroll"/>
</dbReference>
<dbReference type="Gene3D" id="2.60.120.10">
    <property type="entry name" value="Jelly Rolls"/>
    <property type="match status" value="1"/>
</dbReference>
<name>A0ABW4CKH2_9LACO</name>
<accession>A0ABW4CKH2</accession>
<sequence length="196" mass="22103">MEIAVKEQLIAQTTARYAPNIPTASIHKLALLADQVYFPRNSTILELDEPQEQVYLIQDGLARSSAVDEQGHLIVKNFMLEGDFLIGESLFSATSTESFSAIEDLHCLRFAAAQMKPILMADPALTQLYIAVLEDTLRYKMRREYGFQNLDAAARYQEFRALFGKAEARIPQNQIASYIGITKESLSRIRKNLASR</sequence>
<reference evidence="3" key="1">
    <citation type="journal article" date="2019" name="Int. J. Syst. Evol. Microbiol.">
        <title>The Global Catalogue of Microorganisms (GCM) 10K type strain sequencing project: providing services to taxonomists for standard genome sequencing and annotation.</title>
        <authorList>
            <consortium name="The Broad Institute Genomics Platform"/>
            <consortium name="The Broad Institute Genome Sequencing Center for Infectious Disease"/>
            <person name="Wu L."/>
            <person name="Ma J."/>
        </authorList>
    </citation>
    <scope>NUCLEOTIDE SEQUENCE [LARGE SCALE GENOMIC DNA]</scope>
    <source>
        <strain evidence="3">CCM 8947</strain>
    </source>
</reference>
<organism evidence="2 3">
    <name type="scientific">Lacticaseibacillus yichunensis</name>
    <dbReference type="NCBI Taxonomy" id="2486015"/>
    <lineage>
        <taxon>Bacteria</taxon>
        <taxon>Bacillati</taxon>
        <taxon>Bacillota</taxon>
        <taxon>Bacilli</taxon>
        <taxon>Lactobacillales</taxon>
        <taxon>Lactobacillaceae</taxon>
        <taxon>Lacticaseibacillus</taxon>
    </lineage>
</organism>
<protein>
    <submittedName>
        <fullName evidence="2">Crp/Fnr family transcriptional regulator</fullName>
    </submittedName>
</protein>